<dbReference type="GO" id="GO:0048487">
    <property type="term" value="F:beta-tubulin binding"/>
    <property type="evidence" value="ECO:0007669"/>
    <property type="project" value="TreeGrafter"/>
</dbReference>
<feature type="region of interest" description="Disordered" evidence="2">
    <location>
        <begin position="338"/>
        <end position="363"/>
    </location>
</feature>
<feature type="compositionally biased region" description="Polar residues" evidence="2">
    <location>
        <begin position="951"/>
        <end position="971"/>
    </location>
</feature>
<comment type="caution">
    <text evidence="4">The sequence shown here is derived from an EMBL/GenBank/DDBJ whole genome shotgun (WGS) entry which is preliminary data.</text>
</comment>
<evidence type="ECO:0000256" key="1">
    <source>
        <dbReference type="SAM" id="Coils"/>
    </source>
</evidence>
<sequence length="1419" mass="155081">MGKKGGPPKKSKKQLEEEALQALEAARKEANAAKIREVANRMAADAQVRANLDKEREEAKEEAMRLEYESGMVEYGRSKRWTVLTKIRQAERERVEWEEFAACTGRPSTRREADIVTYEQWLEADAVEGRLFSVSQYKPGLGMANNEGSTPFTVAPLSPAASATSVPAVLAGYPQCSIERALAVVYFTQFLIEDLHQGYIRALADGDAKKMAWCLGHVARIRTTVLSRHLDYATGHLFQFIEDLGVSSSHETQATWGQLTDDVFLAFWAFLQPKGFRAKLMDLPQFKMTIELPKSVASSNLGHCLGARVLYTRFDSSYCFAEAVLQSREGHYGRAAIATPADDTDEEESRQSSGEGWIRRDFMGRQPTEPGFGRASLPPRYAIGGVVHVDVVSIPQFRSREKGWLIRTLPSSDGPNYTRLPYPSPTGRDTPQPCRVEFRLPDDVVVDKPEVAWRDMESQSWSDEGIGEVEWDPSTRKVNFSAALLAPFAVTVLRSAHFPYQQWQITILPDAKESTGDEKRALLTVVTALGLEVRVEIRPAGVHLVAPERDELRHLRTDENGHGIFWSPAVLLTKLRDAGINLMPVDEDAQWLLKPRDVKDPALELLACNDIAELVLMGHDVAGSQHNNALECGKGRVVLRARPNPNALDLDRDDNEKHKEYKVAMVWPDKCALISAVEGSDFDETLRAPTHYSLTMALTGPTATSTDATDADSVKYMDYIAQTLRLTRPLSFGGSSPSSSSKPLTKPGEVLTMGRIPDCDIVFKSNAISGNHCSLAYLDGGVVRLTDTSFNGTYVNGELVGKGKTADIKSGDRIGLGRPMVNTKATRQGQKSVSFLVEYTAKFVDPPGVSTAPSPSRLRASSAPILEDNKKDPLTTKAARPLSAVVPGQESGLLRSGLEVNTSMKTPQQYPAVRHIKTEQGRAGAAPARPAVAPQAMASNTRIDGEKRRVSIQQSSKDGIVPVQTSQTSAQRGDVKTEPVPTSAKSKERPRRQQQQQPSSTRSLVGDSDTRRSFGLSRKDSNGKASAVPPDSALPSSGSCWLCPKRKEREESLVTETKALRARLASREGELATLEERLQESELTMTLKKRKLTSTEQKLKDAQTEVMSTKEALSSLQEAHAELKARCEGLVNAAKKSKTDREALVEKLNAVEARANSTESELIYCQEQAHGLHQNLDQECEHSRSLSAELQHSREHCAALKADLQEALGKLQRVFRGSGRSGQAQTQVLNDRASLQSEVDRLNGDLDKARDISSSGAEVARALAGAIRDGLKAFEGHSFPDLPATRAPPELPDISPVKLRSTELASTDSTRYEGTDVTVRSMTQEVVSELAQSLPHTATQGRMLHARLAMPTTAEGGQLGSMTQCSAIAQRDNSTSSIDGVSLGSAASERIRASQQRTDEGSVGCRLGGLSEAIGRAPQ</sequence>
<feature type="coiled-coil region" evidence="1">
    <location>
        <begin position="1057"/>
        <end position="1161"/>
    </location>
</feature>
<evidence type="ECO:0000313" key="4">
    <source>
        <dbReference type="EMBL" id="KAF4729220.1"/>
    </source>
</evidence>
<dbReference type="PROSITE" id="PS50006">
    <property type="entry name" value="FHA_DOMAIN"/>
    <property type="match status" value="1"/>
</dbReference>
<dbReference type="InterPro" id="IPR023247">
    <property type="entry name" value="IC97/Dnai7-like"/>
</dbReference>
<dbReference type="CDD" id="cd00060">
    <property type="entry name" value="FHA"/>
    <property type="match status" value="1"/>
</dbReference>
<gene>
    <name evidence="4" type="primary">CASC1_1</name>
    <name evidence="4" type="ORF">FOZ62_014529</name>
</gene>
<accession>A0A7J6SB11</accession>
<dbReference type="SUPFAM" id="SSF57997">
    <property type="entry name" value="Tropomyosin"/>
    <property type="match status" value="1"/>
</dbReference>
<evidence type="ECO:0000313" key="5">
    <source>
        <dbReference type="Proteomes" id="UP000574390"/>
    </source>
</evidence>
<feature type="non-terminal residue" evidence="4">
    <location>
        <position position="1419"/>
    </location>
</feature>
<dbReference type="Pfam" id="PF00498">
    <property type="entry name" value="FHA"/>
    <property type="match status" value="1"/>
</dbReference>
<feature type="region of interest" description="Disordered" evidence="2">
    <location>
        <begin position="1389"/>
        <end position="1419"/>
    </location>
</feature>
<dbReference type="SUPFAM" id="SSF49879">
    <property type="entry name" value="SMAD/FHA domain"/>
    <property type="match status" value="1"/>
</dbReference>
<dbReference type="SMART" id="SM00240">
    <property type="entry name" value="FHA"/>
    <property type="match status" value="1"/>
</dbReference>
<dbReference type="InterPro" id="IPR008984">
    <property type="entry name" value="SMAD_FHA_dom_sf"/>
</dbReference>
<dbReference type="Gene3D" id="2.60.200.20">
    <property type="match status" value="1"/>
</dbReference>
<feature type="region of interest" description="Disordered" evidence="2">
    <location>
        <begin position="918"/>
        <end position="1041"/>
    </location>
</feature>
<evidence type="ECO:0000256" key="2">
    <source>
        <dbReference type="SAM" id="MobiDB-lite"/>
    </source>
</evidence>
<protein>
    <submittedName>
        <fullName evidence="4">Cancer susceptibility candidate 1</fullName>
    </submittedName>
</protein>
<feature type="compositionally biased region" description="Low complexity" evidence="2">
    <location>
        <begin position="921"/>
        <end position="938"/>
    </location>
</feature>
<dbReference type="PANTHER" id="PTHR20929">
    <property type="entry name" value="LUNG ADENOMA SUSCEPTIBILITY 1-RELATED"/>
    <property type="match status" value="1"/>
</dbReference>
<name>A0A7J6SB11_PEROL</name>
<reference evidence="4 5" key="1">
    <citation type="submission" date="2020-04" db="EMBL/GenBank/DDBJ databases">
        <title>Perkinsus olseni comparative genomics.</title>
        <authorList>
            <person name="Bogema D.R."/>
        </authorList>
    </citation>
    <scope>NUCLEOTIDE SEQUENCE [LARGE SCALE GENOMIC DNA]</scope>
    <source>
        <strain evidence="4">ATCC PRA-205</strain>
    </source>
</reference>
<feature type="compositionally biased region" description="Basic and acidic residues" evidence="2">
    <location>
        <begin position="1389"/>
        <end position="1400"/>
    </location>
</feature>
<feature type="compositionally biased region" description="Basic and acidic residues" evidence="2">
    <location>
        <begin position="1008"/>
        <end position="1022"/>
    </location>
</feature>
<dbReference type="GO" id="GO:0008017">
    <property type="term" value="F:microtubule binding"/>
    <property type="evidence" value="ECO:0007669"/>
    <property type="project" value="TreeGrafter"/>
</dbReference>
<dbReference type="GO" id="GO:0005930">
    <property type="term" value="C:axoneme"/>
    <property type="evidence" value="ECO:0007669"/>
    <property type="project" value="TreeGrafter"/>
</dbReference>
<organism evidence="4 5">
    <name type="scientific">Perkinsus olseni</name>
    <name type="common">Perkinsus atlanticus</name>
    <dbReference type="NCBI Taxonomy" id="32597"/>
    <lineage>
        <taxon>Eukaryota</taxon>
        <taxon>Sar</taxon>
        <taxon>Alveolata</taxon>
        <taxon>Perkinsozoa</taxon>
        <taxon>Perkinsea</taxon>
        <taxon>Perkinsida</taxon>
        <taxon>Perkinsidae</taxon>
        <taxon>Perkinsus</taxon>
    </lineage>
</organism>
<feature type="domain" description="FHA" evidence="3">
    <location>
        <begin position="751"/>
        <end position="800"/>
    </location>
</feature>
<proteinExistence type="predicted"/>
<evidence type="ECO:0000259" key="3">
    <source>
        <dbReference type="PROSITE" id="PS50006"/>
    </source>
</evidence>
<dbReference type="PANTHER" id="PTHR20929:SF11">
    <property type="entry name" value="DYNEIN AXONEMAL INTERMEDIATE CHAIN 7"/>
    <property type="match status" value="1"/>
</dbReference>
<keyword evidence="1" id="KW-0175">Coiled coil</keyword>
<dbReference type="Proteomes" id="UP000574390">
    <property type="component" value="Unassembled WGS sequence"/>
</dbReference>
<dbReference type="InterPro" id="IPR000253">
    <property type="entry name" value="FHA_dom"/>
</dbReference>
<dbReference type="EMBL" id="JABANM010016560">
    <property type="protein sequence ID" value="KAF4729220.1"/>
    <property type="molecule type" value="Genomic_DNA"/>
</dbReference>
<feature type="coiled-coil region" evidence="1">
    <location>
        <begin position="9"/>
        <end position="69"/>
    </location>
</feature>